<sequence>MTITTVASPAPRQPAALARGFLTGGVIGTSLAALVVGGIVESVPLFVAGLVLPALYGLLRFLAGGPRRAREAAVVPRTALASIEDRHVVGGETSDVPVRFGLTVAPDDTPAFRVEVTQDINVVDLPDHRPGGIVVVTYPPDRPWRVRIVKRPTPEWEDRAAGARLDPVPGPAVVREPQESGAVGFVRLFGLLLGATAVILMFRAELFDEDTAAGRAPASSKPSVSATSWTVVGSSGSGTVALGPDRSFLDEGELGRAIGSLTDGPGTREVLTVVVQERLLSVVFPPTGTRGPRFDPRSLPHERIPGLVEEATTTLGVHSPLTWELTADRLDGSLRIRVGVTGPGGTASLEADGRGTVVRRTPAR</sequence>
<keyword evidence="1" id="KW-1133">Transmembrane helix</keyword>
<feature type="transmembrane region" description="Helical" evidence="1">
    <location>
        <begin position="21"/>
        <end position="39"/>
    </location>
</feature>
<dbReference type="Proteomes" id="UP001164506">
    <property type="component" value="Chromosome"/>
</dbReference>
<name>A0ABY6R9B1_9ACTN</name>
<evidence type="ECO:0000313" key="3">
    <source>
        <dbReference type="Proteomes" id="UP001164506"/>
    </source>
</evidence>
<feature type="transmembrane region" description="Helical" evidence="1">
    <location>
        <begin position="185"/>
        <end position="202"/>
    </location>
</feature>
<dbReference type="GeneID" id="95604585"/>
<gene>
    <name evidence="2" type="ORF">LDH80_34120</name>
</gene>
<evidence type="ECO:0008006" key="4">
    <source>
        <dbReference type="Google" id="ProtNLM"/>
    </source>
</evidence>
<protein>
    <recommendedName>
        <fullName evidence="4">DUF3592 domain-containing protein</fullName>
    </recommendedName>
</protein>
<keyword evidence="3" id="KW-1185">Reference proteome</keyword>
<feature type="transmembrane region" description="Helical" evidence="1">
    <location>
        <begin position="45"/>
        <end position="63"/>
    </location>
</feature>
<dbReference type="EMBL" id="CP084204">
    <property type="protein sequence ID" value="UZX25437.1"/>
    <property type="molecule type" value="Genomic_DNA"/>
</dbReference>
<keyword evidence="1" id="KW-0812">Transmembrane</keyword>
<dbReference type="RefSeq" id="WP_267259966.1">
    <property type="nucleotide sequence ID" value="NZ_CP084204.1"/>
</dbReference>
<organism evidence="2 3">
    <name type="scientific">Streptomyces tanashiensis</name>
    <dbReference type="NCBI Taxonomy" id="67367"/>
    <lineage>
        <taxon>Bacteria</taxon>
        <taxon>Bacillati</taxon>
        <taxon>Actinomycetota</taxon>
        <taxon>Actinomycetes</taxon>
        <taxon>Kitasatosporales</taxon>
        <taxon>Streptomycetaceae</taxon>
        <taxon>Streptomyces</taxon>
    </lineage>
</organism>
<proteinExistence type="predicted"/>
<evidence type="ECO:0000256" key="1">
    <source>
        <dbReference type="SAM" id="Phobius"/>
    </source>
</evidence>
<accession>A0ABY6R9B1</accession>
<evidence type="ECO:0000313" key="2">
    <source>
        <dbReference type="EMBL" id="UZX25437.1"/>
    </source>
</evidence>
<reference evidence="2" key="1">
    <citation type="submission" date="2021-09" db="EMBL/GenBank/DDBJ databases">
        <title>Complete genome sequence and metabolic characterization of Streptomyces tanashiensis DSM 731 the producer of antibacterial Kalafungin and diverse secondary metabolites.</title>
        <authorList>
            <person name="Abbasi M.N."/>
            <person name="Anwar M.N."/>
            <person name="Alam K."/>
            <person name="Shoaib M."/>
            <person name="Lin Z."/>
            <person name="Hayat M."/>
            <person name="Ali M.I."/>
            <person name="Malik H.M.T."/>
            <person name="Ahmed I."/>
            <person name="Li A."/>
            <person name="Hailong Wang H."/>
            <person name="Zhang Y."/>
        </authorList>
    </citation>
    <scope>NUCLEOTIDE SEQUENCE</scope>
    <source>
        <strain evidence="2">Kala</strain>
    </source>
</reference>
<keyword evidence="1" id="KW-0472">Membrane</keyword>